<reference evidence="8" key="1">
    <citation type="submission" date="2020-06" db="EMBL/GenBank/DDBJ databases">
        <authorList>
            <person name="Li T."/>
            <person name="Hu X."/>
            <person name="Zhang T."/>
            <person name="Song X."/>
            <person name="Zhang H."/>
            <person name="Dai N."/>
            <person name="Sheng W."/>
            <person name="Hou X."/>
            <person name="Wei L."/>
        </authorList>
    </citation>
    <scope>NUCLEOTIDE SEQUENCE</scope>
    <source>
        <strain evidence="8">KEN8</strain>
        <tissue evidence="8">Leaf</tissue>
    </source>
</reference>
<comment type="function">
    <text evidence="6">Catalyzes the glucosylation at the O-5 position of anthocyanidin 3-glucosides to form anthocyanidin 3,5-di-O-glucosides using UDP-glucose as sugar donor. Anthocyanidin 3,5-di-O-glucosides are molecules that are responsible for pigmentation. Also acts on anthocyanidin 3-O-(6-O-malonylglucoside). Much less active with hydroxycinnamoylglucose derivatives. No activity in the absence of the 3-O-glucoside group.</text>
</comment>
<proteinExistence type="inferred from homology"/>
<dbReference type="PANTHER" id="PTHR11926:SF1553">
    <property type="entry name" value="GLYCOSYLTRANSFERASE"/>
    <property type="match status" value="1"/>
</dbReference>
<keyword evidence="4" id="KW-0732">Signal</keyword>
<protein>
    <recommendedName>
        <fullName evidence="7">anthocyanidin 3-O-glucoside 5-O-glucosyltransferase</fullName>
        <ecNumber evidence="7">2.4.1.298</ecNumber>
    </recommendedName>
</protein>
<evidence type="ECO:0000256" key="5">
    <source>
        <dbReference type="ARBA" id="ARBA00050360"/>
    </source>
</evidence>
<dbReference type="Gene3D" id="3.40.50.2000">
    <property type="entry name" value="Glycogen Phosphorylase B"/>
    <property type="match status" value="3"/>
</dbReference>
<dbReference type="PANTHER" id="PTHR11926">
    <property type="entry name" value="GLUCOSYL/GLUCURONOSYL TRANSFERASES"/>
    <property type="match status" value="1"/>
</dbReference>
<dbReference type="AlphaFoldDB" id="A0AAW2RU04"/>
<dbReference type="GO" id="GO:0102816">
    <property type="term" value="F:UDP-D-glucose:delphinidin 3-O-glucosyl-5-O-caffeoylglucoside -O-beta-D-glucosyltransferase activity"/>
    <property type="evidence" value="ECO:0007669"/>
    <property type="project" value="UniProtKB-EC"/>
</dbReference>
<evidence type="ECO:0000256" key="7">
    <source>
        <dbReference type="ARBA" id="ARBA00066781"/>
    </source>
</evidence>
<keyword evidence="3" id="KW-0808">Transferase</keyword>
<evidence type="ECO:0000256" key="1">
    <source>
        <dbReference type="ARBA" id="ARBA00004935"/>
    </source>
</evidence>
<evidence type="ECO:0000256" key="4">
    <source>
        <dbReference type="ARBA" id="ARBA00022729"/>
    </source>
</evidence>
<dbReference type="InterPro" id="IPR002213">
    <property type="entry name" value="UDP_glucos_trans"/>
</dbReference>
<reference evidence="8" key="2">
    <citation type="journal article" date="2024" name="Plant">
        <title>Genomic evolution and insights into agronomic trait innovations of Sesamum species.</title>
        <authorList>
            <person name="Miao H."/>
            <person name="Wang L."/>
            <person name="Qu L."/>
            <person name="Liu H."/>
            <person name="Sun Y."/>
            <person name="Le M."/>
            <person name="Wang Q."/>
            <person name="Wei S."/>
            <person name="Zheng Y."/>
            <person name="Lin W."/>
            <person name="Duan Y."/>
            <person name="Cao H."/>
            <person name="Xiong S."/>
            <person name="Wang X."/>
            <person name="Wei L."/>
            <person name="Li C."/>
            <person name="Ma Q."/>
            <person name="Ju M."/>
            <person name="Zhao R."/>
            <person name="Li G."/>
            <person name="Mu C."/>
            <person name="Tian Q."/>
            <person name="Mei H."/>
            <person name="Zhang T."/>
            <person name="Gao T."/>
            <person name="Zhang H."/>
        </authorList>
    </citation>
    <scope>NUCLEOTIDE SEQUENCE</scope>
    <source>
        <strain evidence="8">KEN8</strain>
    </source>
</reference>
<comment type="caution">
    <text evidence="8">The sequence shown here is derived from an EMBL/GenBank/DDBJ whole genome shotgun (WGS) entry which is preliminary data.</text>
</comment>
<accession>A0AAW2RU04</accession>
<comment type="similarity">
    <text evidence="2">Belongs to the UDP-glycosyltransferase family.</text>
</comment>
<dbReference type="GO" id="GO:0080044">
    <property type="term" value="F:quercetin 7-O-glucosyltransferase activity"/>
    <property type="evidence" value="ECO:0007669"/>
    <property type="project" value="TreeGrafter"/>
</dbReference>
<gene>
    <name evidence="8" type="ORF">Scaly_0620200</name>
</gene>
<evidence type="ECO:0000256" key="2">
    <source>
        <dbReference type="ARBA" id="ARBA00009995"/>
    </source>
</evidence>
<comment type="catalytic activity">
    <reaction evidence="5">
        <text>an anthocyanidin 3-O-beta-D-glucoside + UDP-alpha-D-glucose = an anthocyanidin 3,5-di-O-beta-D-glucoside + UDP + 2 H(+)</text>
        <dbReference type="Rhea" id="RHEA:35423"/>
        <dbReference type="ChEBI" id="CHEBI:15378"/>
        <dbReference type="ChEBI" id="CHEBI:16307"/>
        <dbReference type="ChEBI" id="CHEBI:57503"/>
        <dbReference type="ChEBI" id="CHEBI:58223"/>
        <dbReference type="ChEBI" id="CHEBI:58885"/>
        <dbReference type="EC" id="2.4.1.298"/>
    </reaction>
</comment>
<dbReference type="FunFam" id="3.40.50.2000:FF:000019">
    <property type="entry name" value="Glycosyltransferase"/>
    <property type="match status" value="1"/>
</dbReference>
<comment type="pathway">
    <text evidence="1">Pigment biosynthesis; anthocyanin biosynthesis.</text>
</comment>
<dbReference type="GO" id="GO:0080043">
    <property type="term" value="F:quercetin 3-O-glucosyltransferase activity"/>
    <property type="evidence" value="ECO:0007669"/>
    <property type="project" value="TreeGrafter"/>
</dbReference>
<evidence type="ECO:0000256" key="6">
    <source>
        <dbReference type="ARBA" id="ARBA00056922"/>
    </source>
</evidence>
<sequence length="370" mass="41729">MSRTWKVKAIGPTIPSMYLDKRLHDDKEYGLNIFKTTTDVCTNWLSKKQPKSVIYISFGSLAQLSVEQIEELAHALTTLNKHFLWVVRSSELAKLPKNFFEESSEKGLIVSWCQQLEILAHDAVGCFVTHYGWNSMLEGLSLGVPMVAMPQWTDQSTNTKFVVDVWRVGIWARADEKGLVREGEIRRCIKHVMEGDGEEIRENADKWKEMARDAVDEGGSSDRNIQEFVSTPHQPHAPIRQTLIPQTPQDHFGLDPIPTQNHKGFIRRLHFNWVDPDGFDEGGRAQAKTHEEYLARFQQVGRETLMELLQALADSGSPVDCVVYDPFIPWVLDLAKGSGLLAAAFLTQSCSGLYLSSDVLRGAESTGERE</sequence>
<dbReference type="CDD" id="cd03784">
    <property type="entry name" value="GT1_Gtf-like"/>
    <property type="match status" value="1"/>
</dbReference>
<organism evidence="8">
    <name type="scientific">Sesamum calycinum</name>
    <dbReference type="NCBI Taxonomy" id="2727403"/>
    <lineage>
        <taxon>Eukaryota</taxon>
        <taxon>Viridiplantae</taxon>
        <taxon>Streptophyta</taxon>
        <taxon>Embryophyta</taxon>
        <taxon>Tracheophyta</taxon>
        <taxon>Spermatophyta</taxon>
        <taxon>Magnoliopsida</taxon>
        <taxon>eudicotyledons</taxon>
        <taxon>Gunneridae</taxon>
        <taxon>Pentapetalae</taxon>
        <taxon>asterids</taxon>
        <taxon>lamiids</taxon>
        <taxon>Lamiales</taxon>
        <taxon>Pedaliaceae</taxon>
        <taxon>Sesamum</taxon>
    </lineage>
</organism>
<dbReference type="SUPFAM" id="SSF53756">
    <property type="entry name" value="UDP-Glycosyltransferase/glycogen phosphorylase"/>
    <property type="match status" value="2"/>
</dbReference>
<evidence type="ECO:0000313" key="8">
    <source>
        <dbReference type="EMBL" id="KAL0383329.1"/>
    </source>
</evidence>
<evidence type="ECO:0000256" key="3">
    <source>
        <dbReference type="ARBA" id="ARBA00022679"/>
    </source>
</evidence>
<dbReference type="EMBL" id="JACGWM010000003">
    <property type="protein sequence ID" value="KAL0383329.1"/>
    <property type="molecule type" value="Genomic_DNA"/>
</dbReference>
<dbReference type="EC" id="2.4.1.298" evidence="7"/>
<dbReference type="Pfam" id="PF00201">
    <property type="entry name" value="UDPGT"/>
    <property type="match status" value="1"/>
</dbReference>
<name>A0AAW2RU04_9LAMI</name>